<sequence>MDELPEAPGRTTFKYLFFLASSRWSRSSPSDLGTSPARPSLHALGLATPRLSWSSIFFEFSPGLPYTDLAFMSGEEHPVDPITALVDIGFRRSSEHPLSILAL</sequence>
<keyword evidence="2" id="KW-1185">Reference proteome</keyword>
<name>A0A8H6YMB0_9AGAR</name>
<organism evidence="1 2">
    <name type="scientific">Mycena sanguinolenta</name>
    <dbReference type="NCBI Taxonomy" id="230812"/>
    <lineage>
        <taxon>Eukaryota</taxon>
        <taxon>Fungi</taxon>
        <taxon>Dikarya</taxon>
        <taxon>Basidiomycota</taxon>
        <taxon>Agaricomycotina</taxon>
        <taxon>Agaricomycetes</taxon>
        <taxon>Agaricomycetidae</taxon>
        <taxon>Agaricales</taxon>
        <taxon>Marasmiineae</taxon>
        <taxon>Mycenaceae</taxon>
        <taxon>Mycena</taxon>
    </lineage>
</organism>
<dbReference type="EMBL" id="JACAZH010000008">
    <property type="protein sequence ID" value="KAF7360846.1"/>
    <property type="molecule type" value="Genomic_DNA"/>
</dbReference>
<gene>
    <name evidence="1" type="ORF">MSAN_01114000</name>
</gene>
<evidence type="ECO:0000313" key="2">
    <source>
        <dbReference type="Proteomes" id="UP000623467"/>
    </source>
</evidence>
<proteinExistence type="predicted"/>
<protein>
    <submittedName>
        <fullName evidence="1">Uncharacterized protein</fullName>
    </submittedName>
</protein>
<reference evidence="1" key="1">
    <citation type="submission" date="2020-05" db="EMBL/GenBank/DDBJ databases">
        <title>Mycena genomes resolve the evolution of fungal bioluminescence.</title>
        <authorList>
            <person name="Tsai I.J."/>
        </authorList>
    </citation>
    <scope>NUCLEOTIDE SEQUENCE</scope>
    <source>
        <strain evidence="1">160909Yilan</strain>
    </source>
</reference>
<dbReference type="AlphaFoldDB" id="A0A8H6YMB0"/>
<accession>A0A8H6YMB0</accession>
<comment type="caution">
    <text evidence="1">The sequence shown here is derived from an EMBL/GenBank/DDBJ whole genome shotgun (WGS) entry which is preliminary data.</text>
</comment>
<evidence type="ECO:0000313" key="1">
    <source>
        <dbReference type="EMBL" id="KAF7360846.1"/>
    </source>
</evidence>
<dbReference type="Proteomes" id="UP000623467">
    <property type="component" value="Unassembled WGS sequence"/>
</dbReference>